<dbReference type="InterPro" id="IPR000868">
    <property type="entry name" value="Isochorismatase-like_dom"/>
</dbReference>
<reference evidence="3 4" key="1">
    <citation type="journal article" date="2018" name="PLoS Genet.">
        <title>Population sequencing reveals clonal diversity and ancestral inbreeding in the grapevine cultivar Chardonnay.</title>
        <authorList>
            <person name="Roach M.J."/>
            <person name="Johnson D.L."/>
            <person name="Bohlmann J."/>
            <person name="van Vuuren H.J."/>
            <person name="Jones S.J."/>
            <person name="Pretorius I.S."/>
            <person name="Schmidt S.A."/>
            <person name="Borneman A.R."/>
        </authorList>
    </citation>
    <scope>NUCLEOTIDE SEQUENCE [LARGE SCALE GENOMIC DNA]</scope>
    <source>
        <strain evidence="4">cv. Chardonnay</strain>
        <tissue evidence="3">Leaf</tissue>
    </source>
</reference>
<dbReference type="SUPFAM" id="SSF52499">
    <property type="entry name" value="Isochorismatase-like hydrolases"/>
    <property type="match status" value="2"/>
</dbReference>
<feature type="domain" description="Isochorismatase-like" evidence="2">
    <location>
        <begin position="8"/>
        <end position="173"/>
    </location>
</feature>
<proteinExistence type="inferred from homology"/>
<dbReference type="PANTHER" id="PTHR47044">
    <property type="entry name" value="OS02G0276400 PROTEIN"/>
    <property type="match status" value="1"/>
</dbReference>
<dbReference type="Pfam" id="PF00857">
    <property type="entry name" value="Isochorismatase"/>
    <property type="match status" value="2"/>
</dbReference>
<dbReference type="Proteomes" id="UP000288805">
    <property type="component" value="Unassembled WGS sequence"/>
</dbReference>
<comment type="similarity">
    <text evidence="1">Belongs to the isochorismatase family.</text>
</comment>
<accession>A0A438GBC7</accession>
<evidence type="ECO:0000256" key="1">
    <source>
        <dbReference type="ARBA" id="ARBA00006336"/>
    </source>
</evidence>
<dbReference type="InterPro" id="IPR036380">
    <property type="entry name" value="Isochorismatase-like_sf"/>
</dbReference>
<name>A0A438GBC7_VITVI</name>
<comment type="caution">
    <text evidence="3">The sequence shown here is derived from an EMBL/GenBank/DDBJ whole genome shotgun (WGS) entry which is preliminary data.</text>
</comment>
<protein>
    <submittedName>
        <fullName evidence="3">Putative inactive nicotinamidase</fullName>
    </submittedName>
</protein>
<evidence type="ECO:0000313" key="3">
    <source>
        <dbReference type="EMBL" id="RVW69486.1"/>
    </source>
</evidence>
<dbReference type="EMBL" id="QGNW01000496">
    <property type="protein sequence ID" value="RVW69486.1"/>
    <property type="molecule type" value="Genomic_DNA"/>
</dbReference>
<organism evidence="3 4">
    <name type="scientific">Vitis vinifera</name>
    <name type="common">Grape</name>
    <dbReference type="NCBI Taxonomy" id="29760"/>
    <lineage>
        <taxon>Eukaryota</taxon>
        <taxon>Viridiplantae</taxon>
        <taxon>Streptophyta</taxon>
        <taxon>Embryophyta</taxon>
        <taxon>Tracheophyta</taxon>
        <taxon>Spermatophyta</taxon>
        <taxon>Magnoliopsida</taxon>
        <taxon>eudicotyledons</taxon>
        <taxon>Gunneridae</taxon>
        <taxon>Pentapetalae</taxon>
        <taxon>rosids</taxon>
        <taxon>Vitales</taxon>
        <taxon>Vitaceae</taxon>
        <taxon>Viteae</taxon>
        <taxon>Vitis</taxon>
    </lineage>
</organism>
<evidence type="ECO:0000259" key="2">
    <source>
        <dbReference type="Pfam" id="PF00857"/>
    </source>
</evidence>
<gene>
    <name evidence="3" type="primary">VvCHDp001236_1</name>
    <name evidence="3" type="ORF">CK203_054493</name>
</gene>
<dbReference type="CDD" id="cd00431">
    <property type="entry name" value="cysteine_hydrolases"/>
    <property type="match status" value="2"/>
</dbReference>
<sequence>MENTRKHTALLVIDMQKDFVEEDGLTRVDGGKAIVPSVIKAVEVARELGIFVVWVVREHDPLGRDVELFRRHFYGPGKIGPVSEGSVGAELVDGLVIKEGDYKLVKTRFSAFFATHLHSFLQSNGINSVVIVGVQTPNCIRQTVFDAVALDYQSVTVIVDATAAATPDIHFACILSHLLNYSHQGCTISRISLLFSFGKTLVWNKFFDLISRIESVGTSGNGNGITDYISSSVSVLDGIWKAVRNGASPMLDLNLAAKSDFSITEIAFIPSPRKSFPSKHTRRVNSVPSLPQQETLICRELLAMADTRKHTALLVVDMQKDFLDEDRPISLEGGKAIIPSVIKAVEVARELGILVVWVVREHDPQGRDVEVFRRNFYGPGKLSPATKGSEGAELVDGLAIKEGDYKLVKTRFSAFFATHLHSLLQSNGINSVVVVGVQTPNCIRQTAFDAVSLDYQSVTVIVDATAAATPDIHLANILDMKNVGVATPTLKEWCQSNA</sequence>
<dbReference type="AlphaFoldDB" id="A0A438GBC7"/>
<evidence type="ECO:0000313" key="4">
    <source>
        <dbReference type="Proteomes" id="UP000288805"/>
    </source>
</evidence>
<feature type="domain" description="Isochorismatase-like" evidence="2">
    <location>
        <begin position="311"/>
        <end position="486"/>
    </location>
</feature>
<dbReference type="Gene3D" id="3.40.50.850">
    <property type="entry name" value="Isochorismatase-like"/>
    <property type="match status" value="2"/>
</dbReference>